<keyword evidence="2" id="KW-0175">Coiled coil</keyword>
<dbReference type="RefSeq" id="WP_221270417.1">
    <property type="nucleotide sequence ID" value="NZ_JACHID010000005.1"/>
</dbReference>
<dbReference type="InterPro" id="IPR035965">
    <property type="entry name" value="PAS-like_dom_sf"/>
</dbReference>
<dbReference type="InterPro" id="IPR052016">
    <property type="entry name" value="Bact_Sigma-Reg"/>
</dbReference>
<dbReference type="PANTHER" id="PTHR43156">
    <property type="entry name" value="STAGE II SPORULATION PROTEIN E-RELATED"/>
    <property type="match status" value="1"/>
</dbReference>
<organism evidence="4 5">
    <name type="scientific">Desulfurispira natronophila</name>
    <dbReference type="NCBI Taxonomy" id="682562"/>
    <lineage>
        <taxon>Bacteria</taxon>
        <taxon>Pseudomonadati</taxon>
        <taxon>Chrysiogenota</taxon>
        <taxon>Chrysiogenia</taxon>
        <taxon>Chrysiogenales</taxon>
        <taxon>Chrysiogenaceae</taxon>
        <taxon>Desulfurispira</taxon>
    </lineage>
</organism>
<feature type="coiled-coil region" evidence="2">
    <location>
        <begin position="288"/>
        <end position="343"/>
    </location>
</feature>
<dbReference type="PROSITE" id="PS50112">
    <property type="entry name" value="PAS"/>
    <property type="match status" value="1"/>
</dbReference>
<dbReference type="Proteomes" id="UP000528322">
    <property type="component" value="Unassembled WGS sequence"/>
</dbReference>
<name>A0A7W7Y447_9BACT</name>
<keyword evidence="1 4" id="KW-0378">Hydrolase</keyword>
<dbReference type="Pfam" id="PF07228">
    <property type="entry name" value="SpoIIE"/>
    <property type="match status" value="1"/>
</dbReference>
<dbReference type="EC" id="3.1.3.3" evidence="4"/>
<dbReference type="AlphaFoldDB" id="A0A7W7Y447"/>
<dbReference type="GO" id="GO:0016791">
    <property type="term" value="F:phosphatase activity"/>
    <property type="evidence" value="ECO:0007669"/>
    <property type="project" value="TreeGrafter"/>
</dbReference>
<reference evidence="4 5" key="1">
    <citation type="submission" date="2020-08" db="EMBL/GenBank/DDBJ databases">
        <title>Genomic Encyclopedia of Type Strains, Phase IV (KMG-IV): sequencing the most valuable type-strain genomes for metagenomic binning, comparative biology and taxonomic classification.</title>
        <authorList>
            <person name="Goeker M."/>
        </authorList>
    </citation>
    <scope>NUCLEOTIDE SEQUENCE [LARGE SCALE GENOMIC DNA]</scope>
    <source>
        <strain evidence="4 5">DSM 22071</strain>
    </source>
</reference>
<evidence type="ECO:0000256" key="2">
    <source>
        <dbReference type="SAM" id="Coils"/>
    </source>
</evidence>
<accession>A0A7W7Y447</accession>
<sequence>MPILVANIRFAPSANAVIAVTGRQPMEASQWQVLFQDTIDLMDEGVFIVQKNGMKLSYANRKAKKIFNLKSRDYLGKNCHYTLFNKLSPCVDCPIEAMLQSASQQIRHVDYVDHRSFQRNLLCRYTPLDENFFVISVDDQTQEKSLITTITSQAKEMRAKNVVLKLRKQELEKKQAFLSSILHGVKDGIMVVDRSYVIEMHNHTLQTLSQQSGQLEDTPCYRIYQRNSPCEDCPMFDEMDGNHISARQVIDHETKQEKNLTVYFSKAGNFLIETVRDTTREKRLLTMIKDQQEQLFVANRHLEDANNEITQMFSQLKETNEQLEIAQNHIDEEMRQVEELQQSLLPKALPDNPHYDIATYYTPADKVGGDYFDFIDMENGDIGALVADVSGHGLPAAVIMAMTRVVQRALSIDEPNPAQALDKVNSMLCENIYTNDFVTMFYMILSKDGTGARYSSAGHNPLLHYRAIERDIVRYTSKGFFLGAFDIGGYEEDTMEFAPGDVLLLYTDGLNEAMSAAKEQFGYERVEQILHDTCQHSAQDIVNTLHHSVVAFVDGQALDDDMTFVVIKVL</sequence>
<dbReference type="Pfam" id="PF13426">
    <property type="entry name" value="PAS_9"/>
    <property type="match status" value="1"/>
</dbReference>
<dbReference type="InterPro" id="IPR036457">
    <property type="entry name" value="PPM-type-like_dom_sf"/>
</dbReference>
<dbReference type="SMART" id="SM00331">
    <property type="entry name" value="PP2C_SIG"/>
    <property type="match status" value="1"/>
</dbReference>
<dbReference type="SUPFAM" id="SSF55785">
    <property type="entry name" value="PYP-like sensor domain (PAS domain)"/>
    <property type="match status" value="1"/>
</dbReference>
<evidence type="ECO:0000259" key="3">
    <source>
        <dbReference type="PROSITE" id="PS50112"/>
    </source>
</evidence>
<dbReference type="Gene3D" id="3.30.450.20">
    <property type="entry name" value="PAS domain"/>
    <property type="match status" value="2"/>
</dbReference>
<evidence type="ECO:0000313" key="5">
    <source>
        <dbReference type="Proteomes" id="UP000528322"/>
    </source>
</evidence>
<evidence type="ECO:0000313" key="4">
    <source>
        <dbReference type="EMBL" id="MBB5021733.1"/>
    </source>
</evidence>
<protein>
    <submittedName>
        <fullName evidence="4">Sigma-B regulation protein RsbU (Phosphoserine phosphatase)</fullName>
        <ecNumber evidence="4">3.1.3.3</ecNumber>
    </submittedName>
</protein>
<gene>
    <name evidence="4" type="ORF">HNR37_001046</name>
</gene>
<dbReference type="PANTHER" id="PTHR43156:SF2">
    <property type="entry name" value="STAGE II SPORULATION PROTEIN E"/>
    <property type="match status" value="1"/>
</dbReference>
<dbReference type="EMBL" id="JACHID010000005">
    <property type="protein sequence ID" value="MBB5021733.1"/>
    <property type="molecule type" value="Genomic_DNA"/>
</dbReference>
<dbReference type="SUPFAM" id="SSF81606">
    <property type="entry name" value="PP2C-like"/>
    <property type="match status" value="1"/>
</dbReference>
<proteinExistence type="predicted"/>
<dbReference type="InterPro" id="IPR000014">
    <property type="entry name" value="PAS"/>
</dbReference>
<evidence type="ECO:0000256" key="1">
    <source>
        <dbReference type="ARBA" id="ARBA00022801"/>
    </source>
</evidence>
<dbReference type="Gene3D" id="3.60.40.10">
    <property type="entry name" value="PPM-type phosphatase domain"/>
    <property type="match status" value="1"/>
</dbReference>
<comment type="caution">
    <text evidence="4">The sequence shown here is derived from an EMBL/GenBank/DDBJ whole genome shotgun (WGS) entry which is preliminary data.</text>
</comment>
<keyword evidence="5" id="KW-1185">Reference proteome</keyword>
<dbReference type="InterPro" id="IPR001932">
    <property type="entry name" value="PPM-type_phosphatase-like_dom"/>
</dbReference>
<feature type="domain" description="PAS" evidence="3">
    <location>
        <begin position="35"/>
        <end position="89"/>
    </location>
</feature>